<reference evidence="1" key="1">
    <citation type="submission" date="2014-11" db="EMBL/GenBank/DDBJ databases">
        <authorList>
            <person name="Amaro Gonzalez C."/>
        </authorList>
    </citation>
    <scope>NUCLEOTIDE SEQUENCE</scope>
</reference>
<protein>
    <submittedName>
        <fullName evidence="1">Uncharacterized protein</fullName>
    </submittedName>
</protein>
<proteinExistence type="predicted"/>
<dbReference type="EMBL" id="GBXM01025048">
    <property type="protein sequence ID" value="JAH83529.1"/>
    <property type="molecule type" value="Transcribed_RNA"/>
</dbReference>
<evidence type="ECO:0000313" key="1">
    <source>
        <dbReference type="EMBL" id="JAH83529.1"/>
    </source>
</evidence>
<organism evidence="1">
    <name type="scientific">Anguilla anguilla</name>
    <name type="common">European freshwater eel</name>
    <name type="synonym">Muraena anguilla</name>
    <dbReference type="NCBI Taxonomy" id="7936"/>
    <lineage>
        <taxon>Eukaryota</taxon>
        <taxon>Metazoa</taxon>
        <taxon>Chordata</taxon>
        <taxon>Craniata</taxon>
        <taxon>Vertebrata</taxon>
        <taxon>Euteleostomi</taxon>
        <taxon>Actinopterygii</taxon>
        <taxon>Neopterygii</taxon>
        <taxon>Teleostei</taxon>
        <taxon>Anguilliformes</taxon>
        <taxon>Anguillidae</taxon>
        <taxon>Anguilla</taxon>
    </lineage>
</organism>
<dbReference type="AlphaFoldDB" id="A0A0E9VZF9"/>
<reference evidence="1" key="2">
    <citation type="journal article" date="2015" name="Fish Shellfish Immunol.">
        <title>Early steps in the European eel (Anguilla anguilla)-Vibrio vulnificus interaction in the gills: Role of the RtxA13 toxin.</title>
        <authorList>
            <person name="Callol A."/>
            <person name="Pajuelo D."/>
            <person name="Ebbesson L."/>
            <person name="Teles M."/>
            <person name="MacKenzie S."/>
            <person name="Amaro C."/>
        </authorList>
    </citation>
    <scope>NUCLEOTIDE SEQUENCE</scope>
</reference>
<name>A0A0E9VZF9_ANGAN</name>
<sequence length="35" mass="3987">MREQLGGVMLIYYIDSHGRITVTINQIDGPLLKKI</sequence>
<accession>A0A0E9VZF9</accession>